<sequence>MATCLSPDTLDARRCSSSRPAREHSIPYLCESSDNDAMVIRCIQLQEAVQKLSQIIFRVYLILKNHLQH</sequence>
<dbReference type="AlphaFoldDB" id="A0A7N0V5C8"/>
<evidence type="ECO:0000313" key="2">
    <source>
        <dbReference type="EnsemblPlants" id="Kaladp0100s0100.1.v1.1.CDS.1"/>
    </source>
</evidence>
<proteinExistence type="predicted"/>
<reference evidence="2" key="1">
    <citation type="submission" date="2021-01" db="UniProtKB">
        <authorList>
            <consortium name="EnsemblPlants"/>
        </authorList>
    </citation>
    <scope>IDENTIFICATION</scope>
</reference>
<accession>A0A7N0V5C8</accession>
<protein>
    <submittedName>
        <fullName evidence="2">Uncharacterized protein</fullName>
    </submittedName>
</protein>
<dbReference type="Proteomes" id="UP000594263">
    <property type="component" value="Unplaced"/>
</dbReference>
<organism evidence="2 3">
    <name type="scientific">Kalanchoe fedtschenkoi</name>
    <name type="common">Lavender scallops</name>
    <name type="synonym">South American air plant</name>
    <dbReference type="NCBI Taxonomy" id="63787"/>
    <lineage>
        <taxon>Eukaryota</taxon>
        <taxon>Viridiplantae</taxon>
        <taxon>Streptophyta</taxon>
        <taxon>Embryophyta</taxon>
        <taxon>Tracheophyta</taxon>
        <taxon>Spermatophyta</taxon>
        <taxon>Magnoliopsida</taxon>
        <taxon>eudicotyledons</taxon>
        <taxon>Gunneridae</taxon>
        <taxon>Pentapetalae</taxon>
        <taxon>Saxifragales</taxon>
        <taxon>Crassulaceae</taxon>
        <taxon>Kalanchoe</taxon>
    </lineage>
</organism>
<dbReference type="OMA" id="NDAMVIR"/>
<name>A0A7N0V5C8_KALFE</name>
<keyword evidence="3" id="KW-1185">Reference proteome</keyword>
<evidence type="ECO:0000313" key="3">
    <source>
        <dbReference type="Proteomes" id="UP000594263"/>
    </source>
</evidence>
<evidence type="ECO:0000256" key="1">
    <source>
        <dbReference type="SAM" id="MobiDB-lite"/>
    </source>
</evidence>
<dbReference type="EnsemblPlants" id="Kaladp0100s0100.1.v1.1">
    <property type="protein sequence ID" value="Kaladp0100s0100.1.v1.1.CDS.1"/>
    <property type="gene ID" value="Kaladp0100s0100.v1.1"/>
</dbReference>
<feature type="region of interest" description="Disordered" evidence="1">
    <location>
        <begin position="1"/>
        <end position="23"/>
    </location>
</feature>
<feature type="compositionally biased region" description="Basic and acidic residues" evidence="1">
    <location>
        <begin position="10"/>
        <end position="23"/>
    </location>
</feature>
<dbReference type="Gramene" id="Kaladp0100s0100.1.v1.1">
    <property type="protein sequence ID" value="Kaladp0100s0100.1.v1.1.CDS.1"/>
    <property type="gene ID" value="Kaladp0100s0100.v1.1"/>
</dbReference>